<proteinExistence type="predicted"/>
<organism evidence="1 2">
    <name type="scientific">Piliocolobus tephrosceles</name>
    <name type="common">Ugandan red Colobus</name>
    <dbReference type="NCBI Taxonomy" id="591936"/>
    <lineage>
        <taxon>Eukaryota</taxon>
        <taxon>Metazoa</taxon>
        <taxon>Chordata</taxon>
        <taxon>Craniata</taxon>
        <taxon>Vertebrata</taxon>
        <taxon>Euteleostomi</taxon>
        <taxon>Mammalia</taxon>
        <taxon>Eutheria</taxon>
        <taxon>Euarchontoglires</taxon>
        <taxon>Primates</taxon>
        <taxon>Haplorrhini</taxon>
        <taxon>Catarrhini</taxon>
        <taxon>Cercopithecidae</taxon>
        <taxon>Colobinae</taxon>
        <taxon>Piliocolobus</taxon>
    </lineage>
</organism>
<reference evidence="1" key="2">
    <citation type="submission" date="2025-09" db="UniProtKB">
        <authorList>
            <consortium name="Ensembl"/>
        </authorList>
    </citation>
    <scope>IDENTIFICATION</scope>
</reference>
<protein>
    <submittedName>
        <fullName evidence="1">Uncharacterized protein</fullName>
    </submittedName>
</protein>
<sequence length="50" mass="5987">MIQTNVHVEACIKHGTVSEYPHPQEHFIHIKWVYDYCPKMHSGNEHTFEH</sequence>
<accession>A0A8C9HB35</accession>
<keyword evidence="2" id="KW-1185">Reference proteome</keyword>
<evidence type="ECO:0000313" key="1">
    <source>
        <dbReference type="Ensembl" id="ENSPTEP00000017648.1"/>
    </source>
</evidence>
<reference evidence="1" key="1">
    <citation type="submission" date="2025-08" db="UniProtKB">
        <authorList>
            <consortium name="Ensembl"/>
        </authorList>
    </citation>
    <scope>IDENTIFICATION</scope>
</reference>
<dbReference type="Proteomes" id="UP000694416">
    <property type="component" value="Unplaced"/>
</dbReference>
<dbReference type="AlphaFoldDB" id="A0A8C9HB35"/>
<dbReference type="Ensembl" id="ENSPTET00000026009.1">
    <property type="protein sequence ID" value="ENSPTEP00000017648.1"/>
    <property type="gene ID" value="ENSPTEG00000019178.1"/>
</dbReference>
<name>A0A8C9HB35_9PRIM</name>
<evidence type="ECO:0000313" key="2">
    <source>
        <dbReference type="Proteomes" id="UP000694416"/>
    </source>
</evidence>